<dbReference type="CDD" id="cd06171">
    <property type="entry name" value="Sigma70_r4"/>
    <property type="match status" value="1"/>
</dbReference>
<keyword evidence="3 6" id="KW-0731">Sigma factor</keyword>
<evidence type="ECO:0000256" key="5">
    <source>
        <dbReference type="ARBA" id="ARBA00023163"/>
    </source>
</evidence>
<dbReference type="PANTHER" id="PTHR43133:SF62">
    <property type="entry name" value="RNA POLYMERASE SIGMA FACTOR SIGZ"/>
    <property type="match status" value="1"/>
</dbReference>
<dbReference type="InterPro" id="IPR013325">
    <property type="entry name" value="RNA_pol_sigma_r2"/>
</dbReference>
<evidence type="ECO:0000256" key="6">
    <source>
        <dbReference type="RuleBase" id="RU000716"/>
    </source>
</evidence>
<dbReference type="Gene3D" id="1.10.10.10">
    <property type="entry name" value="Winged helix-like DNA-binding domain superfamily/Winged helix DNA-binding domain"/>
    <property type="match status" value="1"/>
</dbReference>
<dbReference type="KEGG" id="apra:G3A50_07410"/>
<evidence type="ECO:0000313" key="10">
    <source>
        <dbReference type="Proteomes" id="UP000464751"/>
    </source>
</evidence>
<feature type="domain" description="RNA polymerase sigma-70 region 4" evidence="8">
    <location>
        <begin position="128"/>
        <end position="177"/>
    </location>
</feature>
<evidence type="ECO:0000256" key="1">
    <source>
        <dbReference type="ARBA" id="ARBA00010641"/>
    </source>
</evidence>
<dbReference type="Proteomes" id="UP000464751">
    <property type="component" value="Chromosome"/>
</dbReference>
<dbReference type="EMBL" id="CP048630">
    <property type="protein sequence ID" value="QIB33551.1"/>
    <property type="molecule type" value="Genomic_DNA"/>
</dbReference>
<dbReference type="InterPro" id="IPR013324">
    <property type="entry name" value="RNA_pol_sigma_r3/r4-like"/>
</dbReference>
<dbReference type="Gene3D" id="1.10.1740.10">
    <property type="match status" value="1"/>
</dbReference>
<sequence>MPSADELNGLILRIARDRDRQAYGRLYRHFAPRVTAFLRKSGLAPNVAEELTQETMLSIWRKASYFDPARAGASTWIFTIARNLRIDHFRRSRVVEVTESEMPEESDPAPSGESMLLTSEREARVRTAMTALSDEQATVLRLSFFSEKAHSEIASELGIPLGTVKSRVRLALGRLRALLEGET</sequence>
<evidence type="ECO:0000256" key="4">
    <source>
        <dbReference type="ARBA" id="ARBA00023125"/>
    </source>
</evidence>
<proteinExistence type="inferred from homology"/>
<evidence type="ECO:0000259" key="8">
    <source>
        <dbReference type="Pfam" id="PF04545"/>
    </source>
</evidence>
<dbReference type="GO" id="GO:0006352">
    <property type="term" value="P:DNA-templated transcription initiation"/>
    <property type="evidence" value="ECO:0007669"/>
    <property type="project" value="InterPro"/>
</dbReference>
<reference evidence="9 10" key="1">
    <citation type="submission" date="2020-02" db="EMBL/GenBank/DDBJ databases">
        <authorList>
            <person name="Li G."/>
        </authorList>
    </citation>
    <scope>NUCLEOTIDE SEQUENCE [LARGE SCALE GENOMIC DNA]</scope>
    <source>
        <strain evidence="9 10">DSM 102029</strain>
    </source>
</reference>
<accession>A0A6P1YLI5</accession>
<comment type="similarity">
    <text evidence="1 6">Belongs to the sigma-70 factor family. ECF subfamily.</text>
</comment>
<dbReference type="Pfam" id="PF04542">
    <property type="entry name" value="Sigma70_r2"/>
    <property type="match status" value="1"/>
</dbReference>
<evidence type="ECO:0000259" key="7">
    <source>
        <dbReference type="Pfam" id="PF04542"/>
    </source>
</evidence>
<evidence type="ECO:0000256" key="3">
    <source>
        <dbReference type="ARBA" id="ARBA00023082"/>
    </source>
</evidence>
<dbReference type="RefSeq" id="WP_163074646.1">
    <property type="nucleotide sequence ID" value="NZ_CP048630.1"/>
</dbReference>
<dbReference type="GO" id="GO:0016987">
    <property type="term" value="F:sigma factor activity"/>
    <property type="evidence" value="ECO:0007669"/>
    <property type="project" value="UniProtKB-KW"/>
</dbReference>
<name>A0A6P1YLI5_9HYPH</name>
<keyword evidence="4 6" id="KW-0238">DNA-binding</keyword>
<evidence type="ECO:0000256" key="2">
    <source>
        <dbReference type="ARBA" id="ARBA00023015"/>
    </source>
</evidence>
<dbReference type="AlphaFoldDB" id="A0A6P1YLI5"/>
<dbReference type="Pfam" id="PF04545">
    <property type="entry name" value="Sigma70_r4"/>
    <property type="match status" value="1"/>
</dbReference>
<organism evidence="9 10">
    <name type="scientific">Ancylobacter pratisalsi</name>
    <dbReference type="NCBI Taxonomy" id="1745854"/>
    <lineage>
        <taxon>Bacteria</taxon>
        <taxon>Pseudomonadati</taxon>
        <taxon>Pseudomonadota</taxon>
        <taxon>Alphaproteobacteria</taxon>
        <taxon>Hyphomicrobiales</taxon>
        <taxon>Xanthobacteraceae</taxon>
        <taxon>Ancylobacter</taxon>
    </lineage>
</organism>
<dbReference type="SUPFAM" id="SSF88659">
    <property type="entry name" value="Sigma3 and sigma4 domains of RNA polymerase sigma factors"/>
    <property type="match status" value="1"/>
</dbReference>
<dbReference type="PROSITE" id="PS01063">
    <property type="entry name" value="SIGMA70_ECF"/>
    <property type="match status" value="1"/>
</dbReference>
<protein>
    <recommendedName>
        <fullName evidence="6">RNA polymerase sigma factor</fullName>
    </recommendedName>
</protein>
<dbReference type="InterPro" id="IPR007627">
    <property type="entry name" value="RNA_pol_sigma70_r2"/>
</dbReference>
<dbReference type="GO" id="GO:0003677">
    <property type="term" value="F:DNA binding"/>
    <property type="evidence" value="ECO:0007669"/>
    <property type="project" value="UniProtKB-KW"/>
</dbReference>
<keyword evidence="5 6" id="KW-0804">Transcription</keyword>
<dbReference type="InterPro" id="IPR036388">
    <property type="entry name" value="WH-like_DNA-bd_sf"/>
</dbReference>
<dbReference type="InterPro" id="IPR014284">
    <property type="entry name" value="RNA_pol_sigma-70_dom"/>
</dbReference>
<dbReference type="InterPro" id="IPR000838">
    <property type="entry name" value="RNA_pol_sigma70_ECF_CS"/>
</dbReference>
<evidence type="ECO:0000313" key="9">
    <source>
        <dbReference type="EMBL" id="QIB33551.1"/>
    </source>
</evidence>
<dbReference type="PANTHER" id="PTHR43133">
    <property type="entry name" value="RNA POLYMERASE ECF-TYPE SIGMA FACTO"/>
    <property type="match status" value="1"/>
</dbReference>
<feature type="domain" description="RNA polymerase sigma-70 region 2" evidence="7">
    <location>
        <begin position="26"/>
        <end position="93"/>
    </location>
</feature>
<dbReference type="InterPro" id="IPR007630">
    <property type="entry name" value="RNA_pol_sigma70_r4"/>
</dbReference>
<dbReference type="SUPFAM" id="SSF88946">
    <property type="entry name" value="Sigma2 domain of RNA polymerase sigma factors"/>
    <property type="match status" value="1"/>
</dbReference>
<keyword evidence="2 6" id="KW-0805">Transcription regulation</keyword>
<dbReference type="NCBIfam" id="TIGR02937">
    <property type="entry name" value="sigma70-ECF"/>
    <property type="match status" value="1"/>
</dbReference>
<dbReference type="InterPro" id="IPR039425">
    <property type="entry name" value="RNA_pol_sigma-70-like"/>
</dbReference>
<keyword evidence="10" id="KW-1185">Reference proteome</keyword>
<gene>
    <name evidence="9" type="ORF">G3A50_07410</name>
</gene>